<protein>
    <submittedName>
        <fullName evidence="1">Uncharacterized protein</fullName>
    </submittedName>
</protein>
<dbReference type="KEGG" id="rpq:rpr22_CDS391"/>
<dbReference type="HOGENOM" id="CLU_075555_0_0_5"/>
<name>D5AWY8_RICPP</name>
<evidence type="ECO:0000313" key="1">
    <source>
        <dbReference type="EMBL" id="ADE29927.1"/>
    </source>
</evidence>
<dbReference type="GeneID" id="57569526"/>
<evidence type="ECO:0000313" key="2">
    <source>
        <dbReference type="Proteomes" id="UP000006931"/>
    </source>
</evidence>
<dbReference type="PATRIC" id="fig|449216.3.peg.410"/>
<reference evidence="1 2" key="1">
    <citation type="journal article" date="2010" name="Genome Res.">
        <title>Genomic, proteomic, and transcriptomic analysis of virulent and avirulent Rickettsia prowazekii reveals its adaptive mutation capabilities.</title>
        <authorList>
            <person name="Bechah Y."/>
            <person name="El Karkouri K."/>
            <person name="Mediannikov O."/>
            <person name="Leroy Q."/>
            <person name="Pelletier N."/>
            <person name="Robert C."/>
            <person name="Medigue C."/>
            <person name="Mege J.L."/>
            <person name="Raoult D."/>
        </authorList>
    </citation>
    <scope>NUCLEOTIDE SEQUENCE [LARGE SCALE GENOMIC DNA]</scope>
    <source>
        <strain evidence="1 2">Rp22</strain>
    </source>
</reference>
<sequence>MQQIEKYIKKKRNATDVQVKKYKQALTEIGIKYDYEFAHVAVPNHATGRFEYFKWDWMTSTTSSHSEIVEIFKEIVMILQEAKNNQTQYENFASRLDSNTKDILAFNIKQHNIPIIHLSQNELVRKALAEAEYCTKTSDVTAAFKNYFSKLNPDGVVEFMNCAKGTTINVDGCIGTSLLDNAVNIKYPATWNGIFTQNFFIENGITNPYASFEDKIDKTVQEDSVNKSTIEEVQIEQVELIGGASDC</sequence>
<dbReference type="AlphaFoldDB" id="D5AWY8"/>
<proteinExistence type="predicted"/>
<organism evidence="1 2">
    <name type="scientific">Rickettsia prowazekii (strain Rp22)</name>
    <dbReference type="NCBI Taxonomy" id="449216"/>
    <lineage>
        <taxon>Bacteria</taxon>
        <taxon>Pseudomonadati</taxon>
        <taxon>Pseudomonadota</taxon>
        <taxon>Alphaproteobacteria</taxon>
        <taxon>Rickettsiales</taxon>
        <taxon>Rickettsiaceae</taxon>
        <taxon>Rickettsieae</taxon>
        <taxon>Rickettsia</taxon>
        <taxon>typhus group</taxon>
    </lineage>
</organism>
<gene>
    <name evidence="1" type="ordered locus">rpr22_CDS391</name>
</gene>
<dbReference type="Proteomes" id="UP000006931">
    <property type="component" value="Chromosome"/>
</dbReference>
<accession>D5AWY8</accession>
<dbReference type="EMBL" id="CP001584">
    <property type="protein sequence ID" value="ADE29927.1"/>
    <property type="molecule type" value="Genomic_DNA"/>
</dbReference>
<dbReference type="RefSeq" id="WP_010886284.1">
    <property type="nucleotide sequence ID" value="NC_017560.1"/>
</dbReference>